<reference evidence="7" key="1">
    <citation type="submission" date="2021-11" db="EMBL/GenBank/DDBJ databases">
        <authorList>
            <person name="Herlambang A."/>
            <person name="Guo Y."/>
            <person name="Takashima Y."/>
            <person name="Nishizawa T."/>
        </authorList>
    </citation>
    <scope>NUCLEOTIDE SEQUENCE</scope>
    <source>
        <strain evidence="7">E1425</strain>
    </source>
</reference>
<sequence length="505" mass="57439">MNPHRVRKPADEFDETPSKYPSQFPPTSDGKTPHVLIVGAGIGGLFLGIVLDRAGIPYQIFERATEVKSLGSIMGINANILPCLEQLGLYEEFAAMSYPIKQMSMRYGTMKEIATLRMGHSSEEIGYDYQMLPRPRLYEFLLSKVPAEKIHYGKKVLSMIQNKEGAMIRCADGTTYHGDVLVGADGAYSAVRQSLYKSLQDKNILPPSDTKDLHKGFTCLVGTTDPLDPEKYPYLLKDRTESFMVIEEGTQYTWSFLNVPDNRICYLVIRQYETLAECEHEKFANSEWGPEKCGDMIENIRHFKLPAGGTLGDFIDQTPRNQISRVYLEDKLFNTWNYGRTAMIGDAVHKMLPSAGQGAVCAMQDAVILANCLYDLKDLKHETIEAALADYKVQRFHQVEIQVHNSNTSGVLLYGQTLVERMIRYVVFHWLPDSLKKKSLLKDASYRPQIAFLPLAPKRGTCPVQPQKPSKRYEEEERKRREEEDRKRREGEKDSEKTEKSTVPL</sequence>
<evidence type="ECO:0000256" key="5">
    <source>
        <dbReference type="SAM" id="MobiDB-lite"/>
    </source>
</evidence>
<dbReference type="InterPro" id="IPR002938">
    <property type="entry name" value="FAD-bd"/>
</dbReference>
<keyword evidence="2" id="KW-0285">Flavoprotein</keyword>
<gene>
    <name evidence="7" type="ORF">EMPS_07129</name>
</gene>
<dbReference type="AlphaFoldDB" id="A0A9P3LXW2"/>
<keyword evidence="4" id="KW-0560">Oxidoreductase</keyword>
<comment type="similarity">
    <text evidence="1">Belongs to the paxM FAD-dependent monooxygenase family.</text>
</comment>
<dbReference type="PRINTS" id="PR00420">
    <property type="entry name" value="RNGMNOXGNASE"/>
</dbReference>
<reference evidence="7" key="2">
    <citation type="journal article" date="2022" name="Microbiol. Resour. Announc.">
        <title>Whole-Genome Sequence of Entomortierella parvispora E1425, a Mucoromycotan Fungus Associated with Burkholderiaceae-Related Endosymbiotic Bacteria.</title>
        <authorList>
            <person name="Herlambang A."/>
            <person name="Guo Y."/>
            <person name="Takashima Y."/>
            <person name="Narisawa K."/>
            <person name="Ohta H."/>
            <person name="Nishizawa T."/>
        </authorList>
    </citation>
    <scope>NUCLEOTIDE SEQUENCE</scope>
    <source>
        <strain evidence="7">E1425</strain>
    </source>
</reference>
<feature type="compositionally biased region" description="Polar residues" evidence="5">
    <location>
        <begin position="19"/>
        <end position="28"/>
    </location>
</feature>
<comment type="caution">
    <text evidence="7">The sequence shown here is derived from an EMBL/GenBank/DDBJ whole genome shotgun (WGS) entry which is preliminary data.</text>
</comment>
<evidence type="ECO:0000313" key="8">
    <source>
        <dbReference type="Proteomes" id="UP000827284"/>
    </source>
</evidence>
<evidence type="ECO:0000313" key="7">
    <source>
        <dbReference type="EMBL" id="GJJ74771.1"/>
    </source>
</evidence>
<evidence type="ECO:0000256" key="4">
    <source>
        <dbReference type="ARBA" id="ARBA00023002"/>
    </source>
</evidence>
<dbReference type="EMBL" id="BQFW01000009">
    <property type="protein sequence ID" value="GJJ74771.1"/>
    <property type="molecule type" value="Genomic_DNA"/>
</dbReference>
<name>A0A9P3LXW2_9FUNG</name>
<dbReference type="InterPro" id="IPR050562">
    <property type="entry name" value="FAD_mOase_fung"/>
</dbReference>
<feature type="domain" description="FAD-binding" evidence="6">
    <location>
        <begin position="34"/>
        <end position="196"/>
    </location>
</feature>
<feature type="region of interest" description="Disordered" evidence="5">
    <location>
        <begin position="1"/>
        <end position="28"/>
    </location>
</feature>
<dbReference type="InterPro" id="IPR036188">
    <property type="entry name" value="FAD/NAD-bd_sf"/>
</dbReference>
<dbReference type="SUPFAM" id="SSF51905">
    <property type="entry name" value="FAD/NAD(P)-binding domain"/>
    <property type="match status" value="1"/>
</dbReference>
<feature type="domain" description="FAD-binding" evidence="6">
    <location>
        <begin position="320"/>
        <end position="395"/>
    </location>
</feature>
<keyword evidence="3" id="KW-0274">FAD</keyword>
<dbReference type="PANTHER" id="PTHR47356">
    <property type="entry name" value="FAD-DEPENDENT MONOOXYGENASE ASQG-RELATED"/>
    <property type="match status" value="1"/>
</dbReference>
<evidence type="ECO:0000256" key="3">
    <source>
        <dbReference type="ARBA" id="ARBA00022827"/>
    </source>
</evidence>
<dbReference type="GO" id="GO:0004497">
    <property type="term" value="F:monooxygenase activity"/>
    <property type="evidence" value="ECO:0007669"/>
    <property type="project" value="InterPro"/>
</dbReference>
<keyword evidence="8" id="KW-1185">Reference proteome</keyword>
<organism evidence="7 8">
    <name type="scientific">Entomortierella parvispora</name>
    <dbReference type="NCBI Taxonomy" id="205924"/>
    <lineage>
        <taxon>Eukaryota</taxon>
        <taxon>Fungi</taxon>
        <taxon>Fungi incertae sedis</taxon>
        <taxon>Mucoromycota</taxon>
        <taxon>Mortierellomycotina</taxon>
        <taxon>Mortierellomycetes</taxon>
        <taxon>Mortierellales</taxon>
        <taxon>Mortierellaceae</taxon>
        <taxon>Entomortierella</taxon>
    </lineage>
</organism>
<evidence type="ECO:0000256" key="1">
    <source>
        <dbReference type="ARBA" id="ARBA00007992"/>
    </source>
</evidence>
<protein>
    <recommendedName>
        <fullName evidence="6">FAD-binding domain-containing protein</fullName>
    </recommendedName>
</protein>
<dbReference type="Proteomes" id="UP000827284">
    <property type="component" value="Unassembled WGS sequence"/>
</dbReference>
<dbReference type="PANTHER" id="PTHR47356:SF2">
    <property type="entry name" value="FAD-BINDING DOMAIN-CONTAINING PROTEIN-RELATED"/>
    <property type="match status" value="1"/>
</dbReference>
<evidence type="ECO:0000256" key="2">
    <source>
        <dbReference type="ARBA" id="ARBA00022630"/>
    </source>
</evidence>
<dbReference type="Gene3D" id="3.50.50.60">
    <property type="entry name" value="FAD/NAD(P)-binding domain"/>
    <property type="match status" value="1"/>
</dbReference>
<accession>A0A9P3LXW2</accession>
<feature type="region of interest" description="Disordered" evidence="5">
    <location>
        <begin position="457"/>
        <end position="505"/>
    </location>
</feature>
<proteinExistence type="inferred from homology"/>
<dbReference type="OrthoDB" id="655030at2759"/>
<dbReference type="GO" id="GO:0071949">
    <property type="term" value="F:FAD binding"/>
    <property type="evidence" value="ECO:0007669"/>
    <property type="project" value="InterPro"/>
</dbReference>
<feature type="compositionally biased region" description="Basic and acidic residues" evidence="5">
    <location>
        <begin position="471"/>
        <end position="505"/>
    </location>
</feature>
<dbReference type="Pfam" id="PF01494">
    <property type="entry name" value="FAD_binding_3"/>
    <property type="match status" value="2"/>
</dbReference>
<evidence type="ECO:0000259" key="6">
    <source>
        <dbReference type="Pfam" id="PF01494"/>
    </source>
</evidence>